<organism evidence="2 3">
    <name type="scientific">Micromonospora fluostatini</name>
    <dbReference type="NCBI Taxonomy" id="1629071"/>
    <lineage>
        <taxon>Bacteria</taxon>
        <taxon>Bacillati</taxon>
        <taxon>Actinomycetota</taxon>
        <taxon>Actinomycetes</taxon>
        <taxon>Micromonosporales</taxon>
        <taxon>Micromonosporaceae</taxon>
        <taxon>Micromonospora</taxon>
    </lineage>
</organism>
<comment type="similarity">
    <text evidence="1">Belongs to the cytochrome P450 family.</text>
</comment>
<accession>A0ABY2DI02</accession>
<sequence>MTQARPVIDFDFSSTEYARHWPEIYAGLRATCPVGYSRAHGGFWVVSSYAAVREVARTPEVFSSDHDPTGERTGYRGVGIPASVGTRSLPQEADPPESAFYRRRMSRWFSPREVARWEPWLTELTEHLIDARIATGRLDVADDLGFPVPAALVVALLGLPVPRWRELVDPFHTLVTHPPGTPSHDRAQAGLADVLALLAETVARRRREPGTDLISGLVGDADGDRPLTDQEVVSLAQLVFFGGVDSTTALISSVVHWLDAHPAERDRLAAD</sequence>
<dbReference type="Gene3D" id="1.10.630.10">
    <property type="entry name" value="Cytochrome P450"/>
    <property type="match status" value="1"/>
</dbReference>
<proteinExistence type="inferred from homology"/>
<dbReference type="InterPro" id="IPR002397">
    <property type="entry name" value="Cyt_P450_B"/>
</dbReference>
<reference evidence="2 3" key="1">
    <citation type="submission" date="2019-02" db="EMBL/GenBank/DDBJ databases">
        <title>Draft genome sequences of novel Actinobacteria.</title>
        <authorList>
            <person name="Sahin N."/>
            <person name="Ay H."/>
            <person name="Saygin H."/>
        </authorList>
    </citation>
    <scope>NUCLEOTIDE SEQUENCE [LARGE SCALE GENOMIC DNA]</scope>
    <source>
        <strain evidence="2 3">JCM 30529</strain>
    </source>
</reference>
<protein>
    <submittedName>
        <fullName evidence="2">Cytochrome P450</fullName>
    </submittedName>
</protein>
<dbReference type="InterPro" id="IPR036396">
    <property type="entry name" value="Cyt_P450_sf"/>
</dbReference>
<evidence type="ECO:0000313" key="2">
    <source>
        <dbReference type="EMBL" id="TDB96556.1"/>
    </source>
</evidence>
<dbReference type="PANTHER" id="PTHR46696:SF6">
    <property type="entry name" value="P450, PUTATIVE (EUROFUNG)-RELATED"/>
    <property type="match status" value="1"/>
</dbReference>
<dbReference type="EMBL" id="SMKE01000265">
    <property type="protein sequence ID" value="TDB96556.1"/>
    <property type="molecule type" value="Genomic_DNA"/>
</dbReference>
<dbReference type="Proteomes" id="UP000295626">
    <property type="component" value="Unassembled WGS sequence"/>
</dbReference>
<dbReference type="PRINTS" id="PR00359">
    <property type="entry name" value="BP450"/>
</dbReference>
<evidence type="ECO:0000256" key="1">
    <source>
        <dbReference type="ARBA" id="ARBA00010617"/>
    </source>
</evidence>
<evidence type="ECO:0000313" key="3">
    <source>
        <dbReference type="Proteomes" id="UP000295626"/>
    </source>
</evidence>
<keyword evidence="3" id="KW-1185">Reference proteome</keyword>
<dbReference type="PANTHER" id="PTHR46696">
    <property type="entry name" value="P450, PUTATIVE (EUROFUNG)-RELATED"/>
    <property type="match status" value="1"/>
</dbReference>
<name>A0ABY2DI02_9ACTN</name>
<comment type="caution">
    <text evidence="2">The sequence shown here is derived from an EMBL/GenBank/DDBJ whole genome shotgun (WGS) entry which is preliminary data.</text>
</comment>
<gene>
    <name evidence="2" type="ORF">E1091_09180</name>
</gene>
<dbReference type="SUPFAM" id="SSF48264">
    <property type="entry name" value="Cytochrome P450"/>
    <property type="match status" value="1"/>
</dbReference>
<feature type="non-terminal residue" evidence="2">
    <location>
        <position position="271"/>
    </location>
</feature>